<dbReference type="EMBL" id="MU394339">
    <property type="protein sequence ID" value="KAI6084279.1"/>
    <property type="molecule type" value="Genomic_DNA"/>
</dbReference>
<accession>A0ACC0CV11</accession>
<reference evidence="1 2" key="1">
    <citation type="journal article" date="2022" name="New Phytol.">
        <title>Ecological generalism drives hyperdiversity of secondary metabolite gene clusters in xylarialean endophytes.</title>
        <authorList>
            <person name="Franco M.E.E."/>
            <person name="Wisecaver J.H."/>
            <person name="Arnold A.E."/>
            <person name="Ju Y.M."/>
            <person name="Slot J.C."/>
            <person name="Ahrendt S."/>
            <person name="Moore L.P."/>
            <person name="Eastman K.E."/>
            <person name="Scott K."/>
            <person name="Konkel Z."/>
            <person name="Mondo S.J."/>
            <person name="Kuo A."/>
            <person name="Hayes R.D."/>
            <person name="Haridas S."/>
            <person name="Andreopoulos B."/>
            <person name="Riley R."/>
            <person name="LaButti K."/>
            <person name="Pangilinan J."/>
            <person name="Lipzen A."/>
            <person name="Amirebrahimi M."/>
            <person name="Yan J."/>
            <person name="Adam C."/>
            <person name="Keymanesh K."/>
            <person name="Ng V."/>
            <person name="Louie K."/>
            <person name="Northen T."/>
            <person name="Drula E."/>
            <person name="Henrissat B."/>
            <person name="Hsieh H.M."/>
            <person name="Youens-Clark K."/>
            <person name="Lutzoni F."/>
            <person name="Miadlikowska J."/>
            <person name="Eastwood D.C."/>
            <person name="Hamelin R.C."/>
            <person name="Grigoriev I.V."/>
            <person name="U'Ren J.M."/>
        </authorList>
    </citation>
    <scope>NUCLEOTIDE SEQUENCE [LARGE SCALE GENOMIC DNA]</scope>
    <source>
        <strain evidence="1 2">ER1909</strain>
    </source>
</reference>
<organism evidence="1 2">
    <name type="scientific">Hypoxylon rubiginosum</name>
    <dbReference type="NCBI Taxonomy" id="110542"/>
    <lineage>
        <taxon>Eukaryota</taxon>
        <taxon>Fungi</taxon>
        <taxon>Dikarya</taxon>
        <taxon>Ascomycota</taxon>
        <taxon>Pezizomycotina</taxon>
        <taxon>Sordariomycetes</taxon>
        <taxon>Xylariomycetidae</taxon>
        <taxon>Xylariales</taxon>
        <taxon>Hypoxylaceae</taxon>
        <taxon>Hypoxylon</taxon>
    </lineage>
</organism>
<evidence type="ECO:0000313" key="2">
    <source>
        <dbReference type="Proteomes" id="UP001497680"/>
    </source>
</evidence>
<gene>
    <name evidence="1" type="ORF">F4821DRAFT_176041</name>
</gene>
<sequence length="415" mass="45893">MSSLYLSRPLRLARPLGLISRSRFQPHHARPSLVSLYHYEKRPGVRSFHIASGVLAVTQATQDAMISLHSATHVPWFLIIPLLAAGINIVFRLPLDAYTRIIIQRRRNLSPVLEAWRARIVHDVFKDSKGRVLRPRMIKEGAKKIAANDRRIYRSLGLQTWKTFAGFLGLPIWLVGIECIRRLCGGPRGIIGSLVAGFTGDVSHVPAAASNAEGTSTGEAAGPAADTMTATASHISTVDPSTTASAVVEHARYLPDPSIALEGCLWFPDLTAADPYHILPIALSVVLVSQVIPKTNTLRRQVFGLDPKDGFDVDSEKMLARTSQWRLRLNRAFILLAAAVGPITMDLPAALHLYWLCSSLIHWATNWTLSHLIPAFRYDNGIACEGVEPWLIRPRQKEGPPPQARPRKRKNEKGN</sequence>
<name>A0ACC0CV11_9PEZI</name>
<proteinExistence type="predicted"/>
<comment type="caution">
    <text evidence="1">The sequence shown here is derived from an EMBL/GenBank/DDBJ whole genome shotgun (WGS) entry which is preliminary data.</text>
</comment>
<keyword evidence="2" id="KW-1185">Reference proteome</keyword>
<protein>
    <submittedName>
        <fullName evidence="1">Uncharacterized protein</fullName>
    </submittedName>
</protein>
<dbReference type="Proteomes" id="UP001497680">
    <property type="component" value="Unassembled WGS sequence"/>
</dbReference>
<evidence type="ECO:0000313" key="1">
    <source>
        <dbReference type="EMBL" id="KAI6084279.1"/>
    </source>
</evidence>